<name>A0ACB7IZE5_PLECO</name>
<comment type="caution">
    <text evidence="1">The sequence shown here is derived from an EMBL/GenBank/DDBJ whole genome shotgun (WGS) entry which is preliminary data.</text>
</comment>
<protein>
    <submittedName>
        <fullName evidence="1">Uncharacterized protein</fullName>
    </submittedName>
</protein>
<evidence type="ECO:0000313" key="1">
    <source>
        <dbReference type="EMBL" id="KAG9222261.1"/>
    </source>
</evidence>
<dbReference type="EMBL" id="WQMT02000005">
    <property type="protein sequence ID" value="KAG9222261.1"/>
    <property type="molecule type" value="Genomic_DNA"/>
</dbReference>
<proteinExistence type="predicted"/>
<accession>A0ACB7IZE5</accession>
<gene>
    <name evidence="1" type="ORF">CCMSSC00406_0006558</name>
</gene>
<reference evidence="1 2" key="1">
    <citation type="journal article" date="2021" name="Appl. Environ. Microbiol.">
        <title>Genetic linkage and physical mapping for an oyster mushroom Pleurotus cornucopiae and QTL analysis for the trait cap color.</title>
        <authorList>
            <person name="Zhang Y."/>
            <person name="Gao W."/>
            <person name="Sonnenberg A."/>
            <person name="Chen Q."/>
            <person name="Zhang J."/>
            <person name="Huang C."/>
        </authorList>
    </citation>
    <scope>NUCLEOTIDE SEQUENCE [LARGE SCALE GENOMIC DNA]</scope>
    <source>
        <strain evidence="1">CCMSSC00406</strain>
    </source>
</reference>
<dbReference type="Proteomes" id="UP000824881">
    <property type="component" value="Unassembled WGS sequence"/>
</dbReference>
<keyword evidence="2" id="KW-1185">Reference proteome</keyword>
<evidence type="ECO:0000313" key="2">
    <source>
        <dbReference type="Proteomes" id="UP000824881"/>
    </source>
</evidence>
<sequence>MEGYQPSSSSKSTISEDYRASETVVPDLSSTDVDIERGSTTVLPSDPFQLRDGLTTPSELRALRRRRKGKRVAKYQRKQNSLIDALLKPMEEHTEEAKREEEAARIPVKIAVYASLIANLTLCVLQMYAAISSLSLSLLATGIDSIFDIGSNVLLFWLHKKAKHMDSNRWPVGGARLETIGNIVYGFLMGSVNLVVIVESARSLITKTNDDLQEFHIPSIIAVAAALGVKFLLFLYCYSLRNSSSQVHVLWEDHRNDLWINTFGILMSTGGSKLQWYLDPMGAIIIALGVIISWGRTIYSEFSLLAGRSAPHEFLQLLIYKVATFSEEIIQVDTVRAYHSGPDYFVEVDIVLDSTTPLWKAHDVGQDLQDKLEVLPNVERAFVHVDYETTHYPVRYFSSLPSALPSSPPLPSPPSHRPVNRYPATSLPYSSHCNPESDTDAVIVSIVVDLTRSGGQDSHHQDPEELYVKQNRIGKGSFGEVYKGYDKRTQKTVAIKIIDLESAEDEIEDIQQEIQILSQLDSPHVTKYHGSFLKGSNLWIVMEYCSGGSCSDLMKPGVFREEYIAIIVRELLRGLEYLHSEGKLHRDIKAANILLSAGGEVKLADFGVSGQLSGTLSAKKNTFVGTPYWMSPEVIKQSGYDHKADIWSLGITAIELAKGEPPYAELHPMKVLFLIPKNPPPTLEGNFTKSFREFVSYCLQRDPKDRPSARELLKHKFVRMAKKTSYLTELIERHERWRAEGGERLEDEERDNVSDLPESGDPEDLWDFGTVRHVSRPGTIGRNNIQVSGPPLTWENNGTPRTGSDGSDSSSLTQRPGSSSSTRYSSLATKGDLPPLPPPASPTKKKVDNQATVRNGPPSASTTLVNNTRAPQRQPSDEYDGYEDQYAETYPDHANAVQQKMAALQLEEDDDLPDTTMLDSVVLPAIASLFPRVTSQEARVALSALQRAFTEAERIIPGVTLELVNEVVDSVEHVEEP</sequence>
<organism evidence="1 2">
    <name type="scientific">Pleurotus cornucopiae</name>
    <name type="common">Cornucopia mushroom</name>
    <dbReference type="NCBI Taxonomy" id="5321"/>
    <lineage>
        <taxon>Eukaryota</taxon>
        <taxon>Fungi</taxon>
        <taxon>Dikarya</taxon>
        <taxon>Basidiomycota</taxon>
        <taxon>Agaricomycotina</taxon>
        <taxon>Agaricomycetes</taxon>
        <taxon>Agaricomycetidae</taxon>
        <taxon>Agaricales</taxon>
        <taxon>Pleurotineae</taxon>
        <taxon>Pleurotaceae</taxon>
        <taxon>Pleurotus</taxon>
    </lineage>
</organism>